<dbReference type="AlphaFoldDB" id="A0A0G0CWR3"/>
<comment type="caution">
    <text evidence="2">The sequence shown here is derived from an EMBL/GenBank/DDBJ whole genome shotgun (WGS) entry which is preliminary data.</text>
</comment>
<gene>
    <name evidence="2" type="ORF">UR89_C0026G0017</name>
</gene>
<name>A0A0G0CWR3_9BACT</name>
<feature type="transmembrane region" description="Helical" evidence="1">
    <location>
        <begin position="575"/>
        <end position="596"/>
    </location>
</feature>
<evidence type="ECO:0000256" key="1">
    <source>
        <dbReference type="SAM" id="Phobius"/>
    </source>
</evidence>
<dbReference type="Proteomes" id="UP000034536">
    <property type="component" value="Unassembled WGS sequence"/>
</dbReference>
<keyword evidence="1" id="KW-0812">Transmembrane</keyword>
<reference evidence="2 3" key="1">
    <citation type="journal article" date="2015" name="Nature">
        <title>rRNA introns, odd ribosomes, and small enigmatic genomes across a large radiation of phyla.</title>
        <authorList>
            <person name="Brown C.T."/>
            <person name="Hug L.A."/>
            <person name="Thomas B.C."/>
            <person name="Sharon I."/>
            <person name="Castelle C.J."/>
            <person name="Singh A."/>
            <person name="Wilkins M.J."/>
            <person name="Williams K.H."/>
            <person name="Banfield J.F."/>
        </authorList>
    </citation>
    <scope>NUCLEOTIDE SEQUENCE [LARGE SCALE GENOMIC DNA]</scope>
</reference>
<proteinExistence type="predicted"/>
<keyword evidence="1" id="KW-1133">Transmembrane helix</keyword>
<keyword evidence="1" id="KW-0472">Membrane</keyword>
<sequence length="603" mass="66267">MFFSFLFVLTFLFISPLLISALQTDDPSSIMDQGSTRTCLHVKSAGQISQPNKNKMLAYATLNLDGQCISSTSCEIWLHNSGNSNIETNEAMLKKCKNGGTQNFCNKTDEIEEEIQSDINIDPKWTQITNFTILSSKPGHTSIALGNGEEAVLGVETSATQGSDGTVPPGEVDISVTDKYAAHVDWSYYAVGDGQMLSTEMGAGGAIPIDDQNKTPQIGSFDDPVPTIDINQEGLKEDCVTFYWDPYGRVFDSPSLEPMSGIKVTLLDDVGLPAVIDGPFKNNDITKLDNGVYNILVSKEADYQLAVDAPTTHLFTREVNIHPNYSGIYSNIYLPGDIFHEAPIPVDAPKSADMGGFINFKGRVTFPKAKICLVGKESKRIFGNCVNADKYGNFAINIDKNKSPQEYLYIITEKVNLTQPILKSNSIDLSNVNFEDENLTGYEPILNYVEGFAYSEEGQPVPSAKVTVKLKDGDKSFYTTTADATGYFTIYGKNLPFPEYYFEVDDNKGSPPVVLTTSEFVKINKSFLVNQSLNLMNSTKNNQPIINPATGELNQIVRTNNKPLKSAKIVPNLNFLITGVIIILLLVALVAIVVYISKRRVDK</sequence>
<protein>
    <submittedName>
        <fullName evidence="2">Uncharacterized protein</fullName>
    </submittedName>
</protein>
<dbReference type="EMBL" id="LBQX01000026">
    <property type="protein sequence ID" value="KKP86319.1"/>
    <property type="molecule type" value="Genomic_DNA"/>
</dbReference>
<evidence type="ECO:0000313" key="2">
    <source>
        <dbReference type="EMBL" id="KKP86319.1"/>
    </source>
</evidence>
<accession>A0A0G0CWR3</accession>
<organism evidence="2 3">
    <name type="scientific">Candidatus Roizmanbacteria bacterium GW2011_GWA2_35_8</name>
    <dbReference type="NCBI Taxonomy" id="1618479"/>
    <lineage>
        <taxon>Bacteria</taxon>
        <taxon>Candidatus Roizmaniibacteriota</taxon>
    </lineage>
</organism>
<evidence type="ECO:0000313" key="3">
    <source>
        <dbReference type="Proteomes" id="UP000034536"/>
    </source>
</evidence>